<dbReference type="SUPFAM" id="SSF52821">
    <property type="entry name" value="Rhodanese/Cell cycle control phosphatase"/>
    <property type="match status" value="1"/>
</dbReference>
<dbReference type="PANTHER" id="PTHR21646:SF46">
    <property type="entry name" value="UBIQUITIN CARBOXYL-TERMINAL HYDROLASE"/>
    <property type="match status" value="1"/>
</dbReference>
<evidence type="ECO:0000259" key="5">
    <source>
        <dbReference type="PROSITE" id="PS50206"/>
    </source>
</evidence>
<dbReference type="Pfam" id="PF00443">
    <property type="entry name" value="UCH"/>
    <property type="match status" value="1"/>
</dbReference>
<dbReference type="InterPro" id="IPR001394">
    <property type="entry name" value="Peptidase_C19_UCH"/>
</dbReference>
<feature type="region of interest" description="Disordered" evidence="4">
    <location>
        <begin position="103"/>
        <end position="153"/>
    </location>
</feature>
<organism evidence="7 8">
    <name type="scientific">Scylla paramamosain</name>
    <name type="common">Mud crab</name>
    <dbReference type="NCBI Taxonomy" id="85552"/>
    <lineage>
        <taxon>Eukaryota</taxon>
        <taxon>Metazoa</taxon>
        <taxon>Ecdysozoa</taxon>
        <taxon>Arthropoda</taxon>
        <taxon>Crustacea</taxon>
        <taxon>Multicrustacea</taxon>
        <taxon>Malacostraca</taxon>
        <taxon>Eumalacostraca</taxon>
        <taxon>Eucarida</taxon>
        <taxon>Decapoda</taxon>
        <taxon>Pleocyemata</taxon>
        <taxon>Brachyura</taxon>
        <taxon>Eubrachyura</taxon>
        <taxon>Portunoidea</taxon>
        <taxon>Portunidae</taxon>
        <taxon>Portuninae</taxon>
        <taxon>Scylla</taxon>
    </lineage>
</organism>
<evidence type="ECO:0000256" key="1">
    <source>
        <dbReference type="ARBA" id="ARBA00000707"/>
    </source>
</evidence>
<feature type="compositionally biased region" description="Basic and acidic residues" evidence="4">
    <location>
        <begin position="570"/>
        <end position="590"/>
    </location>
</feature>
<dbReference type="GO" id="GO:0004843">
    <property type="term" value="F:cysteine-type deubiquitinase activity"/>
    <property type="evidence" value="ECO:0007669"/>
    <property type="project" value="UniProtKB-EC"/>
</dbReference>
<dbReference type="Gene3D" id="3.40.250.10">
    <property type="entry name" value="Rhodanese-like domain"/>
    <property type="match status" value="1"/>
</dbReference>
<dbReference type="EC" id="3.4.19.12" evidence="3"/>
<comment type="catalytic activity">
    <reaction evidence="1">
        <text>Thiol-dependent hydrolysis of ester, thioester, amide, peptide and isopeptide bonds formed by the C-terminal Gly of ubiquitin (a 76-residue protein attached to proteins as an intracellular targeting signal).</text>
        <dbReference type="EC" id="3.4.19.12"/>
    </reaction>
</comment>
<feature type="compositionally biased region" description="Basic and acidic residues" evidence="4">
    <location>
        <begin position="599"/>
        <end position="618"/>
    </location>
</feature>
<comment type="similarity">
    <text evidence="2">Belongs to the peptidase C19 family.</text>
</comment>
<feature type="domain" description="Rhodanese" evidence="5">
    <location>
        <begin position="177"/>
        <end position="296"/>
    </location>
</feature>
<dbReference type="CDD" id="cd02674">
    <property type="entry name" value="Peptidase_C19R"/>
    <property type="match status" value="1"/>
</dbReference>
<evidence type="ECO:0000259" key="6">
    <source>
        <dbReference type="PROSITE" id="PS50235"/>
    </source>
</evidence>
<evidence type="ECO:0000256" key="2">
    <source>
        <dbReference type="ARBA" id="ARBA00009085"/>
    </source>
</evidence>
<dbReference type="Pfam" id="PF08969">
    <property type="entry name" value="USP8_dimer"/>
    <property type="match status" value="1"/>
</dbReference>
<protein>
    <recommendedName>
        <fullName evidence="3">ubiquitinyl hydrolase 1</fullName>
        <ecNumber evidence="3">3.4.19.12</ecNumber>
    </recommendedName>
</protein>
<name>A0AAW0SST0_SCYPA</name>
<feature type="domain" description="USP" evidence="6">
    <location>
        <begin position="707"/>
        <end position="1031"/>
    </location>
</feature>
<dbReference type="InterPro" id="IPR018200">
    <property type="entry name" value="USP_CS"/>
</dbReference>
<dbReference type="GO" id="GO:0016579">
    <property type="term" value="P:protein deubiquitination"/>
    <property type="evidence" value="ECO:0007669"/>
    <property type="project" value="InterPro"/>
</dbReference>
<evidence type="ECO:0000256" key="3">
    <source>
        <dbReference type="ARBA" id="ARBA00012759"/>
    </source>
</evidence>
<feature type="region of interest" description="Disordered" evidence="4">
    <location>
        <begin position="331"/>
        <end position="364"/>
    </location>
</feature>
<sequence>MEELNKLVDDIPNKPPKLLVKTAQKLVKEAQVSDSKRDEERAYLMYMRYFQVVKKIQKHSEYMGNKKYYDALLDPRTTRKVIERAEEINKSLEHRYDFANGTMRSEKMEEDRKILDEKEKEREKERERERERDAKKSLTAKSSTKSIPSPLPPVANGVVDDERCISCQKLYSIMKERCSTYLVLDARPRADYLDSHMTLPNVINIPEEILKPGLTAGKISTELEEADQTLWVMQRHNAEFLVLVDWHSEHPPLPPLLQVLSDAMLKWDPGKQYKGVPKLLQGGYELWCLMYPMLSTNARVVHSGTLPSNAKKDKTVVLNFEYPSLDDAFLVTPSPPATPNTSSTTTTTTHYPDLTHTTSNTPSVPQVVRTLKPKVLEKEIMDSQNNNTLANNTFPATEDTTVKPSLGSNVNTWESKESNLALEQRRAKQGGSVLPEKVVNVSPFVPSRSLKPKDLLASLAANKKNLEEEQKLLEESLQIEEDTMKKMEEMEAATTQREITKDEMTRAVLQATEDRLKEEIRKLENKGLEMEESYKKMQKQNEELWKMVNLALANKLSAVSISPAAQPDLESERRKQEEEQERLRKQKEQKAAMQEQVEQAERQKQEERKSRIDTESRLLKNKGSGDSYTTKLRGSPRSSPVRGSNLRRCHSAFNLAQQEEEQDTSDTVMPCFDRTLKPRVTPQRRNINAARQRNFEPKYGSVPPAKTGLKNLGNTCYMNSIVQCLNNTKLFVKYFLDDTYSNDINPNSASDGEVAEEVGAVVRALWSGQYRSIAMWDLKNAVGRYHRPFCGYDQHDSHEFLLKLMDWLSDDLNKVTGKRLPMKEQNHENVPEYVAADKVMEELRQRDQSILSAVFHGLHRSTIECGTCGHVSLTFEPFSVLSLSFPNNRKCSLRDLLHHYYKETNLEYTCSKCNKKRNCVRKADIWKLPPVLILHLNRFEHDVLMKKKQNFVDFPMESLDLTKYTCFNNRYTKFDLYAVCNHYGTMDGGHYTAFCRSPINNKTWYKFDDHEVYEHCSVKTSAAYLLFYEATNAGMHINNLV</sequence>
<feature type="compositionally biased region" description="Basic and acidic residues" evidence="4">
    <location>
        <begin position="104"/>
        <end position="136"/>
    </location>
</feature>
<evidence type="ECO:0000313" key="8">
    <source>
        <dbReference type="Proteomes" id="UP001487740"/>
    </source>
</evidence>
<dbReference type="SUPFAM" id="SSF140856">
    <property type="entry name" value="USP8 N-terminal domain-like"/>
    <property type="match status" value="1"/>
</dbReference>
<proteinExistence type="inferred from homology"/>
<gene>
    <name evidence="7" type="ORF">O3P69_018829</name>
</gene>
<feature type="compositionally biased region" description="Low complexity" evidence="4">
    <location>
        <begin position="633"/>
        <end position="644"/>
    </location>
</feature>
<feature type="compositionally biased region" description="Low complexity" evidence="4">
    <location>
        <begin position="137"/>
        <end position="146"/>
    </location>
</feature>
<dbReference type="InterPro" id="IPR015063">
    <property type="entry name" value="USP8_dimer"/>
</dbReference>
<dbReference type="SUPFAM" id="SSF54001">
    <property type="entry name" value="Cysteine proteinases"/>
    <property type="match status" value="1"/>
</dbReference>
<comment type="caution">
    <text evidence="7">The sequence shown here is derived from an EMBL/GenBank/DDBJ whole genome shotgun (WGS) entry which is preliminary data.</text>
</comment>
<dbReference type="PANTHER" id="PTHR21646">
    <property type="entry name" value="UBIQUITIN CARBOXYL-TERMINAL HYDROLASE"/>
    <property type="match status" value="1"/>
</dbReference>
<evidence type="ECO:0000256" key="4">
    <source>
        <dbReference type="SAM" id="MobiDB-lite"/>
    </source>
</evidence>
<dbReference type="PROSITE" id="PS00972">
    <property type="entry name" value="USP_1"/>
    <property type="match status" value="1"/>
</dbReference>
<dbReference type="Gene3D" id="3.90.70.10">
    <property type="entry name" value="Cysteine proteinases"/>
    <property type="match status" value="1"/>
</dbReference>
<dbReference type="InterPro" id="IPR036873">
    <property type="entry name" value="Rhodanese-like_dom_sf"/>
</dbReference>
<dbReference type="Gene3D" id="1.20.58.80">
    <property type="entry name" value="Phosphotransferase system, lactose/cellobiose-type IIA subunit"/>
    <property type="match status" value="1"/>
</dbReference>
<dbReference type="InterPro" id="IPR028889">
    <property type="entry name" value="USP"/>
</dbReference>
<dbReference type="EMBL" id="JARAKH010000046">
    <property type="protein sequence ID" value="KAK8378128.1"/>
    <property type="molecule type" value="Genomic_DNA"/>
</dbReference>
<dbReference type="InterPro" id="IPR038765">
    <property type="entry name" value="Papain-like_cys_pep_sf"/>
</dbReference>
<evidence type="ECO:0000313" key="7">
    <source>
        <dbReference type="EMBL" id="KAK8378128.1"/>
    </source>
</evidence>
<dbReference type="AlphaFoldDB" id="A0AAW0SST0"/>
<dbReference type="InterPro" id="IPR001763">
    <property type="entry name" value="Rhodanese-like_dom"/>
</dbReference>
<reference evidence="7 8" key="1">
    <citation type="submission" date="2023-03" db="EMBL/GenBank/DDBJ databases">
        <title>High-quality genome of Scylla paramamosain provides insights in environmental adaptation.</title>
        <authorList>
            <person name="Zhang L."/>
        </authorList>
    </citation>
    <scope>NUCLEOTIDE SEQUENCE [LARGE SCALE GENOMIC DNA]</scope>
    <source>
        <strain evidence="7">LZ_2023a</strain>
        <tissue evidence="7">Muscle</tissue>
    </source>
</reference>
<feature type="region of interest" description="Disordered" evidence="4">
    <location>
        <begin position="563"/>
        <end position="646"/>
    </location>
</feature>
<accession>A0AAW0SST0</accession>
<dbReference type="PROSITE" id="PS00973">
    <property type="entry name" value="USP_2"/>
    <property type="match status" value="1"/>
</dbReference>
<dbReference type="InterPro" id="IPR050185">
    <property type="entry name" value="Ub_carboxyl-term_hydrolase"/>
</dbReference>
<dbReference type="PROSITE" id="PS50206">
    <property type="entry name" value="RHODANESE_3"/>
    <property type="match status" value="1"/>
</dbReference>
<feature type="compositionally biased region" description="Low complexity" evidence="4">
    <location>
        <begin position="339"/>
        <end position="359"/>
    </location>
</feature>
<feature type="region of interest" description="Disordered" evidence="4">
    <location>
        <begin position="386"/>
        <end position="411"/>
    </location>
</feature>
<keyword evidence="8" id="KW-1185">Reference proteome</keyword>
<dbReference type="Proteomes" id="UP001487740">
    <property type="component" value="Unassembled WGS sequence"/>
</dbReference>
<dbReference type="PROSITE" id="PS50235">
    <property type="entry name" value="USP_3"/>
    <property type="match status" value="1"/>
</dbReference>